<gene>
    <name evidence="2" type="ORF">DCAF_LOCUS6</name>
</gene>
<feature type="transmembrane region" description="Helical" evidence="1">
    <location>
        <begin position="13"/>
        <end position="34"/>
    </location>
</feature>
<dbReference type="EMBL" id="CAWUPB010000001">
    <property type="protein sequence ID" value="CAK7322400.1"/>
    <property type="molecule type" value="Genomic_DNA"/>
</dbReference>
<dbReference type="AlphaFoldDB" id="A0AAV1QNH9"/>
<keyword evidence="1" id="KW-0812">Transmembrane</keyword>
<evidence type="ECO:0000313" key="2">
    <source>
        <dbReference type="EMBL" id="CAK7322400.1"/>
    </source>
</evidence>
<comment type="caution">
    <text evidence="2">The sequence shown here is derived from an EMBL/GenBank/DDBJ whole genome shotgun (WGS) entry which is preliminary data.</text>
</comment>
<protein>
    <submittedName>
        <fullName evidence="2">Uncharacterized protein</fullName>
    </submittedName>
</protein>
<name>A0AAV1QNH9_9ROSI</name>
<keyword evidence="1" id="KW-0472">Membrane</keyword>
<dbReference type="Proteomes" id="UP001314170">
    <property type="component" value="Unassembled WGS sequence"/>
</dbReference>
<evidence type="ECO:0000313" key="3">
    <source>
        <dbReference type="Proteomes" id="UP001314170"/>
    </source>
</evidence>
<proteinExistence type="predicted"/>
<keyword evidence="3" id="KW-1185">Reference proteome</keyword>
<sequence>MAMKARFIRKGKALYYSSSSWVQISLFVLVWTYVGVKGRSERSQPFVPLNPNFLLSFAYEDPGEERLGFASLHPRDLDMGSPQDRHRNKEMEIEMLGSGR</sequence>
<reference evidence="2 3" key="1">
    <citation type="submission" date="2024-01" db="EMBL/GenBank/DDBJ databases">
        <authorList>
            <person name="Waweru B."/>
        </authorList>
    </citation>
    <scope>NUCLEOTIDE SEQUENCE [LARGE SCALE GENOMIC DNA]</scope>
</reference>
<accession>A0AAV1QNH9</accession>
<keyword evidence="1" id="KW-1133">Transmembrane helix</keyword>
<organism evidence="2 3">
    <name type="scientific">Dovyalis caffra</name>
    <dbReference type="NCBI Taxonomy" id="77055"/>
    <lineage>
        <taxon>Eukaryota</taxon>
        <taxon>Viridiplantae</taxon>
        <taxon>Streptophyta</taxon>
        <taxon>Embryophyta</taxon>
        <taxon>Tracheophyta</taxon>
        <taxon>Spermatophyta</taxon>
        <taxon>Magnoliopsida</taxon>
        <taxon>eudicotyledons</taxon>
        <taxon>Gunneridae</taxon>
        <taxon>Pentapetalae</taxon>
        <taxon>rosids</taxon>
        <taxon>fabids</taxon>
        <taxon>Malpighiales</taxon>
        <taxon>Salicaceae</taxon>
        <taxon>Flacourtieae</taxon>
        <taxon>Dovyalis</taxon>
    </lineage>
</organism>
<evidence type="ECO:0000256" key="1">
    <source>
        <dbReference type="SAM" id="Phobius"/>
    </source>
</evidence>